<dbReference type="Pfam" id="PF07503">
    <property type="entry name" value="zf-HYPF"/>
    <property type="match status" value="2"/>
</dbReference>
<dbReference type="AlphaFoldDB" id="A0A9D2G9K7"/>
<name>A0A9D2G9K7_9FIRM</name>
<evidence type="ECO:0000256" key="5">
    <source>
        <dbReference type="PROSITE-ProRule" id="PRU00520"/>
    </source>
</evidence>
<comment type="caution">
    <text evidence="7">The sequence shown here is derived from an EMBL/GenBank/DDBJ whole genome shotgun (WGS) entry which is preliminary data.</text>
</comment>
<reference evidence="7" key="1">
    <citation type="journal article" date="2021" name="PeerJ">
        <title>Extensive microbial diversity within the chicken gut microbiome revealed by metagenomics and culture.</title>
        <authorList>
            <person name="Gilroy R."/>
            <person name="Ravi A."/>
            <person name="Getino M."/>
            <person name="Pursley I."/>
            <person name="Horton D.L."/>
            <person name="Alikhan N.F."/>
            <person name="Baker D."/>
            <person name="Gharbi K."/>
            <person name="Hall N."/>
            <person name="Watson M."/>
            <person name="Adriaenssens E.M."/>
            <person name="Foster-Nyarko E."/>
            <person name="Jarju S."/>
            <person name="Secka A."/>
            <person name="Antonio M."/>
            <person name="Oren A."/>
            <person name="Chaudhuri R.R."/>
            <person name="La Ragione R."/>
            <person name="Hildebrand F."/>
            <person name="Pallen M.J."/>
        </authorList>
    </citation>
    <scope>NUCLEOTIDE SEQUENCE</scope>
    <source>
        <strain evidence="7">CHK196-3914</strain>
    </source>
</reference>
<feature type="domain" description="Acylphosphatase-like" evidence="6">
    <location>
        <begin position="29"/>
        <end position="116"/>
    </location>
</feature>
<feature type="non-terminal residue" evidence="7">
    <location>
        <position position="270"/>
    </location>
</feature>
<dbReference type="SUPFAM" id="SSF54975">
    <property type="entry name" value="Acylphosphatase/BLUF domain-like"/>
    <property type="match status" value="1"/>
</dbReference>
<dbReference type="InterPro" id="IPR001792">
    <property type="entry name" value="Acylphosphatase-like_dom"/>
</dbReference>
<sequence length="270" mass="29412">MSGNIPGGDHTPESIRKIGAADSDEISRSIRIHIEGIVQGVGFRPFLHRLAEKHHIRGWVRNTSSGLEGRLEGQTAALQNFLSELKTSPPPMAAVENVTVIPEKTSEGSEGFSILDSHMNPGSTLISPDISICPACEKELFTPSDRRYRYPFINCTNCGPRYTIIESLPYDRSRTVMKDFRMCAPCRAEYSDIRDRRYHAQPDCCPACGPHAFYAAASAASALRPFGSEPDPDGAETADPFRTAQKLLARGGILAVKGIGGIHLACDGRN</sequence>
<evidence type="ECO:0000313" key="7">
    <source>
        <dbReference type="EMBL" id="HIZ75659.1"/>
    </source>
</evidence>
<dbReference type="InterPro" id="IPR051060">
    <property type="entry name" value="Carbamoyltrans_HypF-like"/>
</dbReference>
<dbReference type="GO" id="GO:0008270">
    <property type="term" value="F:zinc ion binding"/>
    <property type="evidence" value="ECO:0007669"/>
    <property type="project" value="InterPro"/>
</dbReference>
<proteinExistence type="inferred from homology"/>
<dbReference type="Gene3D" id="3.90.870.50">
    <property type="match status" value="1"/>
</dbReference>
<feature type="active site" evidence="5">
    <location>
        <position position="44"/>
    </location>
</feature>
<feature type="active site" evidence="5">
    <location>
        <position position="62"/>
    </location>
</feature>
<organism evidence="7 8">
    <name type="scientific">Candidatus Mediterraneibacter stercoravium</name>
    <dbReference type="NCBI Taxonomy" id="2838685"/>
    <lineage>
        <taxon>Bacteria</taxon>
        <taxon>Bacillati</taxon>
        <taxon>Bacillota</taxon>
        <taxon>Clostridia</taxon>
        <taxon>Lachnospirales</taxon>
        <taxon>Lachnospiraceae</taxon>
        <taxon>Mediterraneibacter</taxon>
    </lineage>
</organism>
<dbReference type="EC" id="3.6.1.7" evidence="2 5"/>
<evidence type="ECO:0000256" key="2">
    <source>
        <dbReference type="ARBA" id="ARBA00012150"/>
    </source>
</evidence>
<dbReference type="Pfam" id="PF00708">
    <property type="entry name" value="Acylphosphatase"/>
    <property type="match status" value="1"/>
</dbReference>
<dbReference type="InterPro" id="IPR036046">
    <property type="entry name" value="Acylphosphatase-like_dom_sf"/>
</dbReference>
<evidence type="ECO:0000313" key="8">
    <source>
        <dbReference type="Proteomes" id="UP000824116"/>
    </source>
</evidence>
<keyword evidence="5 7" id="KW-0378">Hydrolase</keyword>
<dbReference type="PROSITE" id="PS51160">
    <property type="entry name" value="ACYLPHOSPHATASE_3"/>
    <property type="match status" value="1"/>
</dbReference>
<dbReference type="Proteomes" id="UP000824116">
    <property type="component" value="Unassembled WGS sequence"/>
</dbReference>
<accession>A0A9D2G9K7</accession>
<dbReference type="GO" id="GO:0051604">
    <property type="term" value="P:protein maturation"/>
    <property type="evidence" value="ECO:0007669"/>
    <property type="project" value="TreeGrafter"/>
</dbReference>
<evidence type="ECO:0000256" key="1">
    <source>
        <dbReference type="ARBA" id="ARBA00005614"/>
    </source>
</evidence>
<dbReference type="PROSITE" id="PS00150">
    <property type="entry name" value="ACYLPHOSPHATASE_1"/>
    <property type="match status" value="1"/>
</dbReference>
<evidence type="ECO:0000256" key="4">
    <source>
        <dbReference type="ARBA" id="ARBA00047645"/>
    </source>
</evidence>
<dbReference type="GO" id="GO:0016743">
    <property type="term" value="F:carboxyl- or carbamoyltransferase activity"/>
    <property type="evidence" value="ECO:0007669"/>
    <property type="project" value="TreeGrafter"/>
</dbReference>
<evidence type="ECO:0000259" key="6">
    <source>
        <dbReference type="PROSITE" id="PS51160"/>
    </source>
</evidence>
<gene>
    <name evidence="7" type="ORF">H9723_10560</name>
</gene>
<comment type="similarity">
    <text evidence="1">Belongs to the acylphosphatase family.</text>
</comment>
<dbReference type="PANTHER" id="PTHR42959:SF1">
    <property type="entry name" value="CARBAMOYLTRANSFERASE HYPF"/>
    <property type="match status" value="1"/>
</dbReference>
<dbReference type="GO" id="GO:0003998">
    <property type="term" value="F:acylphosphatase activity"/>
    <property type="evidence" value="ECO:0007669"/>
    <property type="project" value="UniProtKB-EC"/>
</dbReference>
<dbReference type="InterPro" id="IPR017968">
    <property type="entry name" value="Acylphosphatase_CS"/>
</dbReference>
<protein>
    <recommendedName>
        <fullName evidence="3 5">acylphosphatase</fullName>
        <ecNumber evidence="2 5">3.6.1.7</ecNumber>
    </recommendedName>
</protein>
<comment type="catalytic activity">
    <reaction evidence="4 5">
        <text>an acyl phosphate + H2O = a carboxylate + phosphate + H(+)</text>
        <dbReference type="Rhea" id="RHEA:14965"/>
        <dbReference type="ChEBI" id="CHEBI:15377"/>
        <dbReference type="ChEBI" id="CHEBI:15378"/>
        <dbReference type="ChEBI" id="CHEBI:29067"/>
        <dbReference type="ChEBI" id="CHEBI:43474"/>
        <dbReference type="ChEBI" id="CHEBI:59918"/>
        <dbReference type="EC" id="3.6.1.7"/>
    </reaction>
</comment>
<dbReference type="PANTHER" id="PTHR42959">
    <property type="entry name" value="CARBAMOYLTRANSFERASE"/>
    <property type="match status" value="1"/>
</dbReference>
<dbReference type="InterPro" id="IPR011125">
    <property type="entry name" value="Znf_HypF"/>
</dbReference>
<evidence type="ECO:0000256" key="3">
    <source>
        <dbReference type="ARBA" id="ARBA00015991"/>
    </source>
</evidence>
<reference evidence="7" key="2">
    <citation type="submission" date="2021-04" db="EMBL/GenBank/DDBJ databases">
        <authorList>
            <person name="Gilroy R."/>
        </authorList>
    </citation>
    <scope>NUCLEOTIDE SEQUENCE</scope>
    <source>
        <strain evidence="7">CHK196-3914</strain>
    </source>
</reference>
<dbReference type="EMBL" id="DXAY01000248">
    <property type="protein sequence ID" value="HIZ75659.1"/>
    <property type="molecule type" value="Genomic_DNA"/>
</dbReference>